<dbReference type="PANTHER" id="PTHR11782">
    <property type="entry name" value="ADENOSINE/GUANOSINE DIPHOSPHATASE"/>
    <property type="match status" value="1"/>
</dbReference>
<proteinExistence type="inferred from homology"/>
<evidence type="ECO:0000256" key="4">
    <source>
        <dbReference type="ARBA" id="ARBA00038903"/>
    </source>
</evidence>
<comment type="function">
    <text evidence="3">After transfer of sugars to endogenous macromolecular acceptors, the enzyme converts nucleoside diphosphates to nucleoside monophosphates which in turn exit the Golgi lumen in a coupled antiporter reaction, allowing entry of additional nucleotide sugar from the cytosol.</text>
</comment>
<evidence type="ECO:0000256" key="5">
    <source>
        <dbReference type="SAM" id="SignalP"/>
    </source>
</evidence>
<comment type="similarity">
    <text evidence="1">Belongs to the GDA1/CD39 NTPase family.</text>
</comment>
<dbReference type="GO" id="GO:0004382">
    <property type="term" value="F:GDP phosphatase activity"/>
    <property type="evidence" value="ECO:0007669"/>
    <property type="project" value="UniProtKB-EC"/>
</dbReference>
<keyword evidence="2" id="KW-0378">Hydrolase</keyword>
<sequence length="135" mass="15088">MLFWQVFAFLLLIVVSLPVNPSDEKYALLIDAGSSGTRAYLYKFSPVTNRPILLKNNDVNPGISSLKDSTSEIKDYLHNMLSPILQEVGEEKEKVEVSMFATAGLRLLSESKAQEILRISYESLLSFGLFVNEAN</sequence>
<evidence type="ECO:0000256" key="3">
    <source>
        <dbReference type="ARBA" id="ARBA00037742"/>
    </source>
</evidence>
<dbReference type="EMBL" id="ML005405">
    <property type="protein sequence ID" value="RKP18639.1"/>
    <property type="molecule type" value="Genomic_DNA"/>
</dbReference>
<dbReference type="Proteomes" id="UP000281549">
    <property type="component" value="Unassembled WGS sequence"/>
</dbReference>
<dbReference type="Pfam" id="PF01150">
    <property type="entry name" value="GDA1_CD39"/>
    <property type="match status" value="1"/>
</dbReference>
<evidence type="ECO:0000256" key="2">
    <source>
        <dbReference type="ARBA" id="ARBA00022801"/>
    </source>
</evidence>
<dbReference type="Gene3D" id="3.30.420.40">
    <property type="match status" value="1"/>
</dbReference>
<feature type="non-terminal residue" evidence="6">
    <location>
        <position position="135"/>
    </location>
</feature>
<organism evidence="6 7">
    <name type="scientific">Rozella allomycis (strain CSF55)</name>
    <dbReference type="NCBI Taxonomy" id="988480"/>
    <lineage>
        <taxon>Eukaryota</taxon>
        <taxon>Fungi</taxon>
        <taxon>Fungi incertae sedis</taxon>
        <taxon>Cryptomycota</taxon>
        <taxon>Cryptomycota incertae sedis</taxon>
        <taxon>Rozella</taxon>
    </lineage>
</organism>
<dbReference type="AlphaFoldDB" id="A0A4V1IZN1"/>
<dbReference type="PANTHER" id="PTHR11782:SF83">
    <property type="entry name" value="GUANOSINE-DIPHOSPHATASE"/>
    <property type="match status" value="1"/>
</dbReference>
<dbReference type="InterPro" id="IPR000407">
    <property type="entry name" value="GDA1_CD39_NTPase"/>
</dbReference>
<evidence type="ECO:0000313" key="7">
    <source>
        <dbReference type="Proteomes" id="UP000281549"/>
    </source>
</evidence>
<name>A0A4V1IZN1_ROZAC</name>
<keyword evidence="5" id="KW-0732">Signal</keyword>
<dbReference type="GO" id="GO:0045134">
    <property type="term" value="F:UDP phosphatase activity"/>
    <property type="evidence" value="ECO:0007669"/>
    <property type="project" value="TreeGrafter"/>
</dbReference>
<dbReference type="GO" id="GO:0016020">
    <property type="term" value="C:membrane"/>
    <property type="evidence" value="ECO:0007669"/>
    <property type="project" value="TreeGrafter"/>
</dbReference>
<dbReference type="EC" id="3.6.1.42" evidence="4"/>
<protein>
    <recommendedName>
        <fullName evidence="4">guanosine-diphosphatase</fullName>
        <ecNumber evidence="4">3.6.1.42</ecNumber>
    </recommendedName>
</protein>
<reference evidence="7" key="1">
    <citation type="journal article" date="2018" name="Nat. Microbiol.">
        <title>Leveraging single-cell genomics to expand the fungal tree of life.</title>
        <authorList>
            <person name="Ahrendt S.R."/>
            <person name="Quandt C.A."/>
            <person name="Ciobanu D."/>
            <person name="Clum A."/>
            <person name="Salamov A."/>
            <person name="Andreopoulos B."/>
            <person name="Cheng J.F."/>
            <person name="Woyke T."/>
            <person name="Pelin A."/>
            <person name="Henrissat B."/>
            <person name="Reynolds N.K."/>
            <person name="Benny G.L."/>
            <person name="Smith M.E."/>
            <person name="James T.Y."/>
            <person name="Grigoriev I.V."/>
        </authorList>
    </citation>
    <scope>NUCLEOTIDE SEQUENCE [LARGE SCALE GENOMIC DNA]</scope>
    <source>
        <strain evidence="7">CSF55</strain>
    </source>
</reference>
<feature type="chain" id="PRO_5020310362" description="guanosine-diphosphatase" evidence="5">
    <location>
        <begin position="19"/>
        <end position="135"/>
    </location>
</feature>
<dbReference type="GO" id="GO:0017111">
    <property type="term" value="F:ribonucleoside triphosphate phosphatase activity"/>
    <property type="evidence" value="ECO:0007669"/>
    <property type="project" value="TreeGrafter"/>
</dbReference>
<feature type="signal peptide" evidence="5">
    <location>
        <begin position="1"/>
        <end position="18"/>
    </location>
</feature>
<evidence type="ECO:0000256" key="1">
    <source>
        <dbReference type="ARBA" id="ARBA00009283"/>
    </source>
</evidence>
<gene>
    <name evidence="6" type="ORF">ROZALSC1DRAFT_23027</name>
</gene>
<evidence type="ECO:0000313" key="6">
    <source>
        <dbReference type="EMBL" id="RKP18639.1"/>
    </source>
</evidence>
<dbReference type="GO" id="GO:0009134">
    <property type="term" value="P:nucleoside diphosphate catabolic process"/>
    <property type="evidence" value="ECO:0007669"/>
    <property type="project" value="TreeGrafter"/>
</dbReference>
<accession>A0A4V1IZN1</accession>